<name>A0AA84ZTL2_9TREM</name>
<dbReference type="SMART" id="SM00369">
    <property type="entry name" value="LRR_TYP"/>
    <property type="match status" value="8"/>
</dbReference>
<dbReference type="Pfam" id="PF13855">
    <property type="entry name" value="LRR_8"/>
    <property type="match status" value="1"/>
</dbReference>
<dbReference type="SUPFAM" id="SSF52058">
    <property type="entry name" value="L domain-like"/>
    <property type="match status" value="1"/>
</dbReference>
<dbReference type="Pfam" id="PF12799">
    <property type="entry name" value="LRR_4"/>
    <property type="match status" value="2"/>
</dbReference>
<evidence type="ECO:0000313" key="5">
    <source>
        <dbReference type="WBParaSite" id="SMRG1_47990.1"/>
    </source>
</evidence>
<sequence length="1553" mass="184735">MDLESLNILHEICLFNGIQFEHLNHNEQFLNQKLYLLFNNFKKCISLQYFPYLTELYIISQNINKITKLETCPNLKKLWLCECFIEKIENLNSCKQLIQLYLYDNYIKKIENLTNNQKLEYLWLNNNQIHIIEGLNHLKLLKQLNLSGNFIINLNENLLSNQQLIEISLSGNQLWNINNLLLLNKLPYLTKININEPEYNKNPLCYNINLPMILIHQLPQLSYIDHIHIDYIDLKNTIKTIIQHKKYYYMMKYEHDQSIIEEKINSIKLLFNQLQNKIYIHIQYIDKILRLLKNIIKKQENINTMHNHSILINQIDQLNEKINYWEMIYDKYQLKYHLLCNKLNEHLYFRQHIYDLELQMFGYIEIKEINHNDYLFIDCNKFINSRFCYHHMNGSIINGIKILHLYKINNKIFHENDHNNNNNNKSSTKNSKSLINNQSIKYSTFSDYLFIVCPEKIDELKLYMNIIRNGLQINNQYKLTNNLNIADDKNLQVINQYYSEGNFNPYDHVTRLLLIKVSKSIHHPNLSNNNNNNNNNNDNQEDQLSVENILFNENQSNCNCFSQIKKPDLLQNKLLYPEYIIELEYQLKNNQSNSIFDLFNIETNFQFNNHFEIIDEQIKMDQNFIETISVFSSSIKDHNHLNEILNNNELLNKSINFYLNQTDLFIINIQITKNVQCIDFSNLTYINITHCQLDNLSFISCNNNNLMTLIINHNQLNSLESLGYMPNLIELQLDYNQLTCIIKNVSILLLNTPKLEKLSWRYNPWINDKFIKMYTLYKLPTIKLFNFQLIHNDDIQLANKLYNSSLITSNMIENVYKNDNQYTNNNNDFNQHLTIFPIAYYHHYNQYLYNNTIQSFNQFNHFHFITSLCLQSLNLYKIENLTHLINLKYLSLNYNFIKKIEGLTYCINLIELSIEYNFIESIDNIDHLIKLQSLLLSNNKIKKINKLQFKSLFNLIKLNLNNNQIDNIDGINYCQQLIELYLGNNQLNHFINILYLKHLLHLNILELYGNPLCNLINNYYYQLIYYLKSIKSIDGYIITINDFIKSNELYNGHLSYEYLLNYLNHNQFINIVELNLSNCMLYKIDYIDPNQLIHLKCINLEKNYLKSFGGLLFFKNLQIICLNDNNIESLFSNYISTLAIHDNYNDNQKINSIELQFINLYKSKQLIYPYLNVLHLAHNNIHSLKELQFHRMSNLQTLFLQNNELITLNGIEGLNQLKEIILDNNKIKYINDLTFLYNWTLNEIHLENNYLTELNQLSKVENLKRLYVGANKLTNFIDLENFAKNQSNLYEISLIHNPITIKQIHRLILIYYIPKLQIIDGIQITIEERNKIIHFYKELELSNLMNYEIIQSLNWYDQSMNKINNSIYEITLPEIINKKSLISSITINDHINLSNDSKEKHQTVFVVGKQIHQHINIMNNCQLNKTKLNMKHFSIQSNMNEKNALTIKSIHNHSKNSFVDNLIHYQHQQKDQCLMPEINNLTINCFTRPLSQTNKVSQLKSLKRNNNTTNNNNNSHIKTTKNITIHTDSNSNRSGNSNNNLIKFSAMSTNFQR</sequence>
<evidence type="ECO:0000256" key="3">
    <source>
        <dbReference type="SAM" id="MobiDB-lite"/>
    </source>
</evidence>
<dbReference type="PANTHER" id="PTHR15454:SF56">
    <property type="entry name" value="PROTEIN PHOSPHATASE 1 REGULATORY SUBUNIT 7-RELATED"/>
    <property type="match status" value="1"/>
</dbReference>
<keyword evidence="1" id="KW-0433">Leucine-rich repeat</keyword>
<dbReference type="InterPro" id="IPR001611">
    <property type="entry name" value="Leu-rich_rpt"/>
</dbReference>
<dbReference type="SMART" id="SM00365">
    <property type="entry name" value="LRR_SD22"/>
    <property type="match status" value="12"/>
</dbReference>
<dbReference type="SUPFAM" id="SSF52075">
    <property type="entry name" value="Outer arm dynein light chain 1"/>
    <property type="match status" value="3"/>
</dbReference>
<dbReference type="WBParaSite" id="SMRG1_47990.1">
    <property type="protein sequence ID" value="SMRG1_47990.1"/>
    <property type="gene ID" value="SMRG1_47990"/>
</dbReference>
<accession>A0AA84ZTL2</accession>
<feature type="region of interest" description="Disordered" evidence="3">
    <location>
        <begin position="1504"/>
        <end position="1541"/>
    </location>
</feature>
<organism evidence="4 5">
    <name type="scientific">Schistosoma margrebowiei</name>
    <dbReference type="NCBI Taxonomy" id="48269"/>
    <lineage>
        <taxon>Eukaryota</taxon>
        <taxon>Metazoa</taxon>
        <taxon>Spiralia</taxon>
        <taxon>Lophotrochozoa</taxon>
        <taxon>Platyhelminthes</taxon>
        <taxon>Trematoda</taxon>
        <taxon>Digenea</taxon>
        <taxon>Strigeidida</taxon>
        <taxon>Schistosomatoidea</taxon>
        <taxon>Schistosomatidae</taxon>
        <taxon>Schistosoma</taxon>
    </lineage>
</organism>
<keyword evidence="2" id="KW-0677">Repeat</keyword>
<dbReference type="GO" id="GO:0005737">
    <property type="term" value="C:cytoplasm"/>
    <property type="evidence" value="ECO:0007669"/>
    <property type="project" value="TreeGrafter"/>
</dbReference>
<dbReference type="InterPro" id="IPR003591">
    <property type="entry name" value="Leu-rich_rpt_typical-subtyp"/>
</dbReference>
<feature type="compositionally biased region" description="Low complexity" evidence="3">
    <location>
        <begin position="1505"/>
        <end position="1540"/>
    </location>
</feature>
<dbReference type="PROSITE" id="PS51450">
    <property type="entry name" value="LRR"/>
    <property type="match status" value="13"/>
</dbReference>
<protein>
    <submittedName>
        <fullName evidence="5">Leucine-rich repeat protein</fullName>
    </submittedName>
</protein>
<proteinExistence type="predicted"/>
<dbReference type="InterPro" id="IPR032675">
    <property type="entry name" value="LRR_dom_sf"/>
</dbReference>
<evidence type="ECO:0000313" key="4">
    <source>
        <dbReference type="Proteomes" id="UP000050790"/>
    </source>
</evidence>
<dbReference type="Proteomes" id="UP000050790">
    <property type="component" value="Unassembled WGS sequence"/>
</dbReference>
<reference evidence="5" key="1">
    <citation type="submission" date="2023-11" db="UniProtKB">
        <authorList>
            <consortium name="WormBaseParasite"/>
        </authorList>
    </citation>
    <scope>IDENTIFICATION</scope>
</reference>
<dbReference type="PANTHER" id="PTHR15454">
    <property type="entry name" value="NISCHARIN RELATED"/>
    <property type="match status" value="1"/>
</dbReference>
<evidence type="ECO:0000256" key="1">
    <source>
        <dbReference type="ARBA" id="ARBA00022614"/>
    </source>
</evidence>
<dbReference type="Gene3D" id="3.80.10.10">
    <property type="entry name" value="Ribonuclease Inhibitor"/>
    <property type="match status" value="8"/>
</dbReference>
<dbReference type="InterPro" id="IPR025875">
    <property type="entry name" value="Leu-rich_rpt_4"/>
</dbReference>
<evidence type="ECO:0000256" key="2">
    <source>
        <dbReference type="ARBA" id="ARBA00022737"/>
    </source>
</evidence>